<dbReference type="PROSITE" id="PS00697">
    <property type="entry name" value="DNA_LIGASE_A1"/>
    <property type="match status" value="1"/>
</dbReference>
<comment type="caution">
    <text evidence="1">The sequence shown here is derived from an EMBL/GenBank/DDBJ whole genome shotgun (WGS) entry which is preliminary data.</text>
</comment>
<organism evidence="1 2">
    <name type="scientific">Actinoplanes auranticolor</name>
    <dbReference type="NCBI Taxonomy" id="47988"/>
    <lineage>
        <taxon>Bacteria</taxon>
        <taxon>Bacillati</taxon>
        <taxon>Actinomycetota</taxon>
        <taxon>Actinomycetes</taxon>
        <taxon>Micromonosporales</taxon>
        <taxon>Micromonosporaceae</taxon>
        <taxon>Actinoplanes</taxon>
    </lineage>
</organism>
<evidence type="ECO:0000313" key="2">
    <source>
        <dbReference type="Proteomes" id="UP000681340"/>
    </source>
</evidence>
<accession>A0A919SG60</accession>
<proteinExistence type="predicted"/>
<evidence type="ECO:0008006" key="3">
    <source>
        <dbReference type="Google" id="ProtNLM"/>
    </source>
</evidence>
<dbReference type="EMBL" id="BOQL01000039">
    <property type="protein sequence ID" value="GIM72090.1"/>
    <property type="molecule type" value="Genomic_DNA"/>
</dbReference>
<name>A0A919SG60_9ACTN</name>
<reference evidence="1" key="1">
    <citation type="submission" date="2021-03" db="EMBL/GenBank/DDBJ databases">
        <title>Whole genome shotgun sequence of Actinoplanes auranticolor NBRC 12245.</title>
        <authorList>
            <person name="Komaki H."/>
            <person name="Tamura T."/>
        </authorList>
    </citation>
    <scope>NUCLEOTIDE SEQUENCE</scope>
    <source>
        <strain evidence="1">NBRC 12245</strain>
    </source>
</reference>
<dbReference type="AlphaFoldDB" id="A0A919SG60"/>
<protein>
    <recommendedName>
        <fullName evidence="3">ATP dependent DNA ligase-like protein</fullName>
    </recommendedName>
</protein>
<evidence type="ECO:0000313" key="1">
    <source>
        <dbReference type="EMBL" id="GIM72090.1"/>
    </source>
</evidence>
<dbReference type="SUPFAM" id="SSF56091">
    <property type="entry name" value="DNA ligase/mRNA capping enzyme, catalytic domain"/>
    <property type="match status" value="1"/>
</dbReference>
<dbReference type="GO" id="GO:0003909">
    <property type="term" value="F:DNA ligase activity"/>
    <property type="evidence" value="ECO:0007669"/>
    <property type="project" value="InterPro"/>
</dbReference>
<dbReference type="Proteomes" id="UP000681340">
    <property type="component" value="Unassembled WGS sequence"/>
</dbReference>
<dbReference type="Gene3D" id="3.30.470.30">
    <property type="entry name" value="DNA ligase/mRNA capping enzyme"/>
    <property type="match status" value="1"/>
</dbReference>
<gene>
    <name evidence="1" type="ORF">Aau02nite_49160</name>
</gene>
<keyword evidence="2" id="KW-1185">Reference proteome</keyword>
<dbReference type="InterPro" id="IPR016059">
    <property type="entry name" value="DNA_ligase_ATP-dep_CS"/>
</dbReference>
<sequence length="91" mass="10251">MLRPPVQPMRAVGVAELPEPRMCRGGCAYEPKFDGFRALAFVRSDRVYLQSRHGKDLTPYFPNPQEFRPMGEVWRSEGPSASYCGASGWVT</sequence>